<evidence type="ECO:0000256" key="1">
    <source>
        <dbReference type="ARBA" id="ARBA00004123"/>
    </source>
</evidence>
<dbReference type="PRINTS" id="PR00322">
    <property type="entry name" value="G10"/>
</dbReference>
<keyword evidence="4" id="KW-0175">Coiled coil</keyword>
<proteinExistence type="inferred from homology"/>
<keyword evidence="6" id="KW-1185">Reference proteome</keyword>
<evidence type="ECO:0000256" key="4">
    <source>
        <dbReference type="SAM" id="Coils"/>
    </source>
</evidence>
<comment type="subcellular location">
    <subcellularLocation>
        <location evidence="1">Nucleus</location>
    </subcellularLocation>
</comment>
<name>A0ABY8EMB1_MALFU</name>
<keyword evidence="3" id="KW-0539">Nucleus</keyword>
<evidence type="ECO:0000313" key="5">
    <source>
        <dbReference type="EMBL" id="WFD46672.1"/>
    </source>
</evidence>
<gene>
    <name evidence="5" type="ORF">GLX27_001309</name>
</gene>
<evidence type="ECO:0008006" key="7">
    <source>
        <dbReference type="Google" id="ProtNLM"/>
    </source>
</evidence>
<dbReference type="Proteomes" id="UP000818624">
    <property type="component" value="Chromosome 1"/>
</dbReference>
<organism evidence="5 6">
    <name type="scientific">Malassezia furfur</name>
    <name type="common">Pityriasis versicolor infection agent</name>
    <name type="synonym">Pityrosporum furfur</name>
    <dbReference type="NCBI Taxonomy" id="55194"/>
    <lineage>
        <taxon>Eukaryota</taxon>
        <taxon>Fungi</taxon>
        <taxon>Dikarya</taxon>
        <taxon>Basidiomycota</taxon>
        <taxon>Ustilaginomycotina</taxon>
        <taxon>Malasseziomycetes</taxon>
        <taxon>Malasseziales</taxon>
        <taxon>Malasseziaceae</taxon>
        <taxon>Malassezia</taxon>
    </lineage>
</organism>
<reference evidence="5 6" key="1">
    <citation type="journal article" date="2020" name="Elife">
        <title>Loss of centromere function drives karyotype evolution in closely related Malassezia species.</title>
        <authorList>
            <person name="Sankaranarayanan S.R."/>
            <person name="Ianiri G."/>
            <person name="Coelho M.A."/>
            <person name="Reza M.H."/>
            <person name="Thimmappa B.C."/>
            <person name="Ganguly P."/>
            <person name="Vadnala R.N."/>
            <person name="Sun S."/>
            <person name="Siddharthan R."/>
            <person name="Tellgren-Roth C."/>
            <person name="Dawson T.L."/>
            <person name="Heitman J."/>
            <person name="Sanyal K."/>
        </authorList>
    </citation>
    <scope>NUCLEOTIDE SEQUENCE [LARGE SCALE GENOMIC DNA]</scope>
    <source>
        <strain evidence="5">CBS14141</strain>
    </source>
</reference>
<dbReference type="PANTHER" id="PTHR19411">
    <property type="entry name" value="PROTEIN BUD31-RELATED"/>
    <property type="match status" value="1"/>
</dbReference>
<feature type="coiled-coil region" evidence="4">
    <location>
        <begin position="16"/>
        <end position="43"/>
    </location>
</feature>
<comment type="similarity">
    <text evidence="2">Belongs to the BUD31 (G10) family.</text>
</comment>
<dbReference type="EMBL" id="CP046234">
    <property type="protein sequence ID" value="WFD46672.1"/>
    <property type="molecule type" value="Genomic_DNA"/>
</dbReference>
<protein>
    <recommendedName>
        <fullName evidence="7">G10 protein</fullName>
    </recommendedName>
</protein>
<dbReference type="PANTHER" id="PTHR19411:SF0">
    <property type="entry name" value="PROTEIN BUD31 HOMOLOG"/>
    <property type="match status" value="1"/>
</dbReference>
<accession>A0ABY8EMB1</accession>
<dbReference type="Pfam" id="PF01125">
    <property type="entry name" value="BUD31"/>
    <property type="match status" value="1"/>
</dbReference>
<sequence length="126" mass="15014">MPRIRTTQTRPPPEGFEEIEPILEEYETKMRDAENETHEGKRKAESVWPIMRITHMRSRYIYDLFYKREAISRELYEWLLEQKYADAAYVSCLTQPHCEMEAVGLRKAVLRALHPGTGTWHCSRRT</sequence>
<evidence type="ECO:0000256" key="3">
    <source>
        <dbReference type="ARBA" id="ARBA00023242"/>
    </source>
</evidence>
<evidence type="ECO:0000313" key="6">
    <source>
        <dbReference type="Proteomes" id="UP000818624"/>
    </source>
</evidence>
<dbReference type="InterPro" id="IPR001748">
    <property type="entry name" value="BUD31"/>
</dbReference>
<evidence type="ECO:0000256" key="2">
    <source>
        <dbReference type="ARBA" id="ARBA00005287"/>
    </source>
</evidence>